<evidence type="ECO:0000313" key="3">
    <source>
        <dbReference type="Proteomes" id="UP000198749"/>
    </source>
</evidence>
<dbReference type="InterPro" id="IPR037135">
    <property type="entry name" value="DUF1653-like_dom_sf"/>
</dbReference>
<dbReference type="OrthoDB" id="371169at2"/>
<dbReference type="Proteomes" id="UP000198749">
    <property type="component" value="Unassembled WGS sequence"/>
</dbReference>
<evidence type="ECO:0000313" key="2">
    <source>
        <dbReference type="EMBL" id="SEQ38001.1"/>
    </source>
</evidence>
<evidence type="ECO:0000259" key="1">
    <source>
        <dbReference type="Pfam" id="PF07866"/>
    </source>
</evidence>
<dbReference type="Pfam" id="PF07866">
    <property type="entry name" value="DUF1653"/>
    <property type="match status" value="1"/>
</dbReference>
<dbReference type="InterPro" id="IPR023387">
    <property type="entry name" value="DUF1653-like_dom"/>
</dbReference>
<protein>
    <recommendedName>
        <fullName evidence="1">DUF1653 domain-containing protein</fullName>
    </recommendedName>
</protein>
<feature type="domain" description="DUF1653" evidence="1">
    <location>
        <begin position="6"/>
        <end position="67"/>
    </location>
</feature>
<keyword evidence="3" id="KW-1185">Reference proteome</keyword>
<dbReference type="AlphaFoldDB" id="A0A1H9FJ75"/>
<proteinExistence type="predicted"/>
<gene>
    <name evidence="2" type="ORF">SAMN03080615_01292</name>
</gene>
<dbReference type="STRING" id="355243.SAMN03080615_01292"/>
<dbReference type="EMBL" id="FOGB01000003">
    <property type="protein sequence ID" value="SEQ38001.1"/>
    <property type="molecule type" value="Genomic_DNA"/>
</dbReference>
<organism evidence="2 3">
    <name type="scientific">Amphritea atlantica</name>
    <dbReference type="NCBI Taxonomy" id="355243"/>
    <lineage>
        <taxon>Bacteria</taxon>
        <taxon>Pseudomonadati</taxon>
        <taxon>Pseudomonadota</taxon>
        <taxon>Gammaproteobacteria</taxon>
        <taxon>Oceanospirillales</taxon>
        <taxon>Oceanospirillaceae</taxon>
        <taxon>Amphritea</taxon>
    </lineage>
</organism>
<sequence length="72" mass="8500">MTVKPGLYQHYKGAEYQVLHLARHSETEEWLVVYQPCYGERDIWVRPLSMFTENVTVTDGSVVPRFRFLRPA</sequence>
<name>A0A1H9FJ75_9GAMM</name>
<accession>A0A1H9FJ75</accession>
<dbReference type="Gene3D" id="2.30.30.320">
    <property type="entry name" value="DUF1653-like domain"/>
    <property type="match status" value="1"/>
</dbReference>
<dbReference type="RefSeq" id="WP_091355568.1">
    <property type="nucleotide sequence ID" value="NZ_AP025284.1"/>
</dbReference>
<reference evidence="3" key="1">
    <citation type="submission" date="2016-10" db="EMBL/GenBank/DDBJ databases">
        <authorList>
            <person name="Varghese N."/>
            <person name="Submissions S."/>
        </authorList>
    </citation>
    <scope>NUCLEOTIDE SEQUENCE [LARGE SCALE GENOMIC DNA]</scope>
    <source>
        <strain evidence="3">DSM 18887</strain>
    </source>
</reference>